<reference evidence="2" key="2">
    <citation type="journal article" date="2007" name="Science">
        <title>Draft genome sequence of the sexually transmitted pathogen Trichomonas vaginalis.</title>
        <authorList>
            <person name="Carlton J.M."/>
            <person name="Hirt R.P."/>
            <person name="Silva J.C."/>
            <person name="Delcher A.L."/>
            <person name="Schatz M."/>
            <person name="Zhao Q."/>
            <person name="Wortman J.R."/>
            <person name="Bidwell S.L."/>
            <person name="Alsmark U.C.M."/>
            <person name="Besteiro S."/>
            <person name="Sicheritz-Ponten T."/>
            <person name="Noel C.J."/>
            <person name="Dacks J.B."/>
            <person name="Foster P.G."/>
            <person name="Simillion C."/>
            <person name="Van de Peer Y."/>
            <person name="Miranda-Saavedra D."/>
            <person name="Barton G.J."/>
            <person name="Westrop G.D."/>
            <person name="Mueller S."/>
            <person name="Dessi D."/>
            <person name="Fiori P.L."/>
            <person name="Ren Q."/>
            <person name="Paulsen I."/>
            <person name="Zhang H."/>
            <person name="Bastida-Corcuera F.D."/>
            <person name="Simoes-Barbosa A."/>
            <person name="Brown M.T."/>
            <person name="Hayes R.D."/>
            <person name="Mukherjee M."/>
            <person name="Okumura C.Y."/>
            <person name="Schneider R."/>
            <person name="Smith A.J."/>
            <person name="Vanacova S."/>
            <person name="Villalvazo M."/>
            <person name="Haas B.J."/>
            <person name="Pertea M."/>
            <person name="Feldblyum T.V."/>
            <person name="Utterback T.R."/>
            <person name="Shu C.L."/>
            <person name="Osoegawa K."/>
            <person name="de Jong P.J."/>
            <person name="Hrdy I."/>
            <person name="Horvathova L."/>
            <person name="Zubacova Z."/>
            <person name="Dolezal P."/>
            <person name="Malik S.B."/>
            <person name="Logsdon J.M. Jr."/>
            <person name="Henze K."/>
            <person name="Gupta A."/>
            <person name="Wang C.C."/>
            <person name="Dunne R.L."/>
            <person name="Upcroft J.A."/>
            <person name="Upcroft P."/>
            <person name="White O."/>
            <person name="Salzberg S.L."/>
            <person name="Tang P."/>
            <person name="Chiu C.-H."/>
            <person name="Lee Y.-S."/>
            <person name="Embley T.M."/>
            <person name="Coombs G.H."/>
            <person name="Mottram J.C."/>
            <person name="Tachezy J."/>
            <person name="Fraser-Liggett C.M."/>
            <person name="Johnson P.J."/>
        </authorList>
    </citation>
    <scope>NUCLEOTIDE SEQUENCE [LARGE SCALE GENOMIC DNA]</scope>
    <source>
        <strain evidence="2">G3</strain>
    </source>
</reference>
<evidence type="ECO:0000256" key="1">
    <source>
        <dbReference type="SAM" id="Coils"/>
    </source>
</evidence>
<dbReference type="InParanoid" id="A2FBB2"/>
<accession>A2FBB2</accession>
<dbReference type="RefSeq" id="XP_001310722.1">
    <property type="nucleotide sequence ID" value="XM_001310721.1"/>
</dbReference>
<feature type="coiled-coil region" evidence="1">
    <location>
        <begin position="331"/>
        <end position="449"/>
    </location>
</feature>
<dbReference type="VEuPathDB" id="TrichDB:TVAGG3_0232300"/>
<evidence type="ECO:0000313" key="3">
    <source>
        <dbReference type="Proteomes" id="UP000001542"/>
    </source>
</evidence>
<protein>
    <submittedName>
        <fullName evidence="2">Uncharacterized protein</fullName>
    </submittedName>
</protein>
<organism evidence="2 3">
    <name type="scientific">Trichomonas vaginalis (strain ATCC PRA-98 / G3)</name>
    <dbReference type="NCBI Taxonomy" id="412133"/>
    <lineage>
        <taxon>Eukaryota</taxon>
        <taxon>Metamonada</taxon>
        <taxon>Parabasalia</taxon>
        <taxon>Trichomonadida</taxon>
        <taxon>Trichomonadidae</taxon>
        <taxon>Trichomonas</taxon>
    </lineage>
</organism>
<dbReference type="KEGG" id="tva:4755580"/>
<gene>
    <name evidence="2" type="ORF">TVAG_157770</name>
</gene>
<keyword evidence="1" id="KW-0175">Coiled coil</keyword>
<evidence type="ECO:0000313" key="2">
    <source>
        <dbReference type="EMBL" id="EAX97792.1"/>
    </source>
</evidence>
<dbReference type="Proteomes" id="UP000001542">
    <property type="component" value="Unassembled WGS sequence"/>
</dbReference>
<dbReference type="EMBL" id="DS113700">
    <property type="protein sequence ID" value="EAX97792.1"/>
    <property type="molecule type" value="Genomic_DNA"/>
</dbReference>
<proteinExistence type="predicted"/>
<dbReference type="Gene3D" id="1.10.287.1490">
    <property type="match status" value="1"/>
</dbReference>
<dbReference type="VEuPathDB" id="TrichDB:TVAG_157770"/>
<feature type="coiled-coil region" evidence="1">
    <location>
        <begin position="225"/>
        <end position="284"/>
    </location>
</feature>
<feature type="coiled-coil region" evidence="1">
    <location>
        <begin position="99"/>
        <end position="130"/>
    </location>
</feature>
<dbReference type="AlphaFoldDB" id="A2FBB2"/>
<keyword evidence="3" id="KW-1185">Reference proteome</keyword>
<dbReference type="SMR" id="A2FBB2"/>
<name>A2FBB2_TRIV3</name>
<sequence length="476" mass="54388">MRTSRHRTKSGKLQTEPAKCTLQEVEGTGYMLTTKTFKKQQPQQVIPPPQLPPQSEYLADEYVHNLQQQLYFLDAEIRFVQDRAGVEPNSDGPSVDAAIRRLRRAIAMYEEETNKKIKDLQEKTKQLINDQGDVDEAAAVDGLSQADHFELDELQKQEIAFIEEVSPINLHQLQVKFGDGMTEFNDQQQIALNNEIEEQKTIRDQQEGDISNVRVNLVEDRDQRKALLQQIRNAYTSKYNALEQKDILEILAEEPDIPAPNISLDAIKSRNAKLEMEIISIEAAKKEAINSLGDLLQKNAKLVAEFNVLKAKAERGRSIKNSMEKKFNNDINAKKQENQKQKDLIEQLRKKKREIKAEIQQSAEKCNEQFGVLNDLEAQCNLLKNLIAFKKSQIDDIDKQNADTKKDIDNIRVNIEDVRKNLDQLTHTIGEAEEKMKALETQVEANSKDPRCNKLNLPKELAALLDNLTAVKKQIE</sequence>
<reference evidence="2" key="1">
    <citation type="submission" date="2006-10" db="EMBL/GenBank/DDBJ databases">
        <authorList>
            <person name="Amadeo P."/>
            <person name="Zhao Q."/>
            <person name="Wortman J."/>
            <person name="Fraser-Liggett C."/>
            <person name="Carlton J."/>
        </authorList>
    </citation>
    <scope>NUCLEOTIDE SEQUENCE</scope>
    <source>
        <strain evidence="2">G3</strain>
    </source>
</reference>